<evidence type="ECO:0000256" key="1">
    <source>
        <dbReference type="SAM" id="Phobius"/>
    </source>
</evidence>
<keyword evidence="1" id="KW-1133">Transmembrane helix</keyword>
<keyword evidence="1" id="KW-0812">Transmembrane</keyword>
<dbReference type="EMBL" id="LS974623">
    <property type="protein sequence ID" value="CAG7901200.1"/>
    <property type="molecule type" value="Genomic_DNA"/>
</dbReference>
<protein>
    <submittedName>
        <fullName evidence="2">Uncharacterized protein</fullName>
    </submittedName>
</protein>
<proteinExistence type="predicted"/>
<reference evidence="2 3" key="1">
    <citation type="submission" date="2021-07" db="EMBL/GenBank/DDBJ databases">
        <authorList>
            <consortium name="Genoscope - CEA"/>
            <person name="William W."/>
        </authorList>
    </citation>
    <scope>NUCLEOTIDE SEQUENCE [LARGE SCALE GENOMIC DNA]</scope>
</reference>
<evidence type="ECO:0000313" key="2">
    <source>
        <dbReference type="EMBL" id="CAG7901200.1"/>
    </source>
</evidence>
<organism evidence="2 3">
    <name type="scientific">Brassica campestris</name>
    <name type="common">Field mustard</name>
    <dbReference type="NCBI Taxonomy" id="3711"/>
    <lineage>
        <taxon>Eukaryota</taxon>
        <taxon>Viridiplantae</taxon>
        <taxon>Streptophyta</taxon>
        <taxon>Embryophyta</taxon>
        <taxon>Tracheophyta</taxon>
        <taxon>Spermatophyta</taxon>
        <taxon>Magnoliopsida</taxon>
        <taxon>eudicotyledons</taxon>
        <taxon>Gunneridae</taxon>
        <taxon>Pentapetalae</taxon>
        <taxon>rosids</taxon>
        <taxon>malvids</taxon>
        <taxon>Brassicales</taxon>
        <taxon>Brassicaceae</taxon>
        <taxon>Brassiceae</taxon>
        <taxon>Brassica</taxon>
    </lineage>
</organism>
<feature type="non-terminal residue" evidence="2">
    <location>
        <position position="81"/>
    </location>
</feature>
<evidence type="ECO:0000313" key="3">
    <source>
        <dbReference type="Proteomes" id="UP000694005"/>
    </source>
</evidence>
<dbReference type="AlphaFoldDB" id="A0A8D9HKF5"/>
<feature type="transmembrane region" description="Helical" evidence="1">
    <location>
        <begin position="51"/>
        <end position="73"/>
    </location>
</feature>
<name>A0A8D9HKF5_BRACM</name>
<sequence length="81" mass="9496">MIYVSTCYYWMAYLIQASVTVHRLNSFREFDGNKTLEHEIPRRLLAEDKLFISYLLLYVLLALGGSSAQPFFWSLMRGKLV</sequence>
<dbReference type="Proteomes" id="UP000694005">
    <property type="component" value="Chromosome A07"/>
</dbReference>
<dbReference type="Gramene" id="A07p08440.2_BraZ1">
    <property type="protein sequence ID" value="A07p08440.2_BraZ1.CDS"/>
    <property type="gene ID" value="A07g08440.2_BraZ1"/>
</dbReference>
<gene>
    <name evidence="2" type="ORF">BRAPAZ1V2_A07P08440.2</name>
</gene>
<accession>A0A8D9HKF5</accession>
<keyword evidence="1" id="KW-0472">Membrane</keyword>